<comment type="caution">
    <text evidence="8">Lacks conserved residue(s) required for the propagation of feature annotation.</text>
</comment>
<evidence type="ECO:0000256" key="8">
    <source>
        <dbReference type="RuleBase" id="RU363108"/>
    </source>
</evidence>
<feature type="transmembrane region" description="Helical" evidence="8">
    <location>
        <begin position="68"/>
        <end position="90"/>
    </location>
</feature>
<dbReference type="PANTHER" id="PTHR21143">
    <property type="entry name" value="INVERTEBRATE GUSTATORY RECEPTOR"/>
    <property type="match status" value="1"/>
</dbReference>
<dbReference type="PANTHER" id="PTHR21143:SF133">
    <property type="entry name" value="GUSTATORY AND PHEROMONE RECEPTOR 32A-RELATED"/>
    <property type="match status" value="1"/>
</dbReference>
<evidence type="ECO:0000256" key="5">
    <source>
        <dbReference type="ARBA" id="ARBA00023136"/>
    </source>
</evidence>
<dbReference type="InterPro" id="IPR013604">
    <property type="entry name" value="7TM_chemorcpt"/>
</dbReference>
<keyword evidence="5 8" id="KW-0472">Membrane</keyword>
<feature type="transmembrane region" description="Helical" evidence="8">
    <location>
        <begin position="194"/>
        <end position="214"/>
    </location>
</feature>
<evidence type="ECO:0000256" key="3">
    <source>
        <dbReference type="ARBA" id="ARBA00022692"/>
    </source>
</evidence>
<dbReference type="Proteomes" id="UP000694904">
    <property type="component" value="Chromosome 3"/>
</dbReference>
<keyword evidence="9" id="KW-1185">Reference proteome</keyword>
<keyword evidence="3 8" id="KW-0812">Transmembrane</keyword>
<feature type="transmembrane region" description="Helical" evidence="8">
    <location>
        <begin position="162"/>
        <end position="182"/>
    </location>
</feature>
<proteinExistence type="inferred from homology"/>
<dbReference type="RefSeq" id="XP_017857786.1">
    <property type="nucleotide sequence ID" value="XM_018002297.1"/>
</dbReference>
<evidence type="ECO:0000313" key="9">
    <source>
        <dbReference type="Proteomes" id="UP000694904"/>
    </source>
</evidence>
<evidence type="ECO:0000256" key="4">
    <source>
        <dbReference type="ARBA" id="ARBA00022989"/>
    </source>
</evidence>
<reference evidence="9" key="1">
    <citation type="journal article" date="1997" name="Nucleic Acids Res.">
        <title>tRNAscan-SE: a program for improved detection of transfer RNA genes in genomic sequence.</title>
        <authorList>
            <person name="Lowe T.M."/>
            <person name="Eddy S.R."/>
        </authorList>
    </citation>
    <scope>NUCLEOTIDE SEQUENCE [LARGE SCALE GENOMIC DNA]</scope>
</reference>
<organism evidence="9 10">
    <name type="scientific">Drosophila arizonae</name>
    <name type="common">Fruit fly</name>
    <dbReference type="NCBI Taxonomy" id="7263"/>
    <lineage>
        <taxon>Eukaryota</taxon>
        <taxon>Metazoa</taxon>
        <taxon>Ecdysozoa</taxon>
        <taxon>Arthropoda</taxon>
        <taxon>Hexapoda</taxon>
        <taxon>Insecta</taxon>
        <taxon>Pterygota</taxon>
        <taxon>Neoptera</taxon>
        <taxon>Endopterygota</taxon>
        <taxon>Diptera</taxon>
        <taxon>Brachycera</taxon>
        <taxon>Muscomorpha</taxon>
        <taxon>Ephydroidea</taxon>
        <taxon>Drosophilidae</taxon>
        <taxon>Drosophila</taxon>
    </lineage>
</organism>
<evidence type="ECO:0000256" key="2">
    <source>
        <dbReference type="ARBA" id="ARBA00022475"/>
    </source>
</evidence>
<evidence type="ECO:0000256" key="6">
    <source>
        <dbReference type="ARBA" id="ARBA00023170"/>
    </source>
</evidence>
<evidence type="ECO:0000256" key="7">
    <source>
        <dbReference type="ARBA" id="ARBA00023224"/>
    </source>
</evidence>
<reference evidence="9" key="2">
    <citation type="journal article" date="2016" name="G3 (Bethesda)">
        <title>Genome Evolution in Three Species of Cactophilic Drosophila.</title>
        <authorList>
            <person name="Sanchez-Flores A."/>
            <person name="Penazola F."/>
            <person name="Carpinteyro-Ponce J."/>
            <person name="Nazario-Yepiz N."/>
            <person name="Abreu-Goodger C."/>
            <person name="Machado C.A."/>
            <person name="Markow T.A."/>
        </authorList>
    </citation>
    <scope>NUCLEOTIDE SEQUENCE [LARGE SCALE GENOMIC DNA]</scope>
</reference>
<evidence type="ECO:0000256" key="1">
    <source>
        <dbReference type="ARBA" id="ARBA00004651"/>
    </source>
</evidence>
<comment type="subcellular location">
    <subcellularLocation>
        <location evidence="1 8">Cell membrane</location>
        <topology evidence="1 8">Multi-pass membrane protein</topology>
    </subcellularLocation>
</comment>
<gene>
    <name evidence="10" type="primary">LOC108610293</name>
</gene>
<dbReference type="Pfam" id="PF08395">
    <property type="entry name" value="7tm_7"/>
    <property type="match status" value="1"/>
</dbReference>
<keyword evidence="2 8" id="KW-1003">Cell membrane</keyword>
<sequence length="418" mass="47666">MIAQFALMKKLFVYNEGRFAVMEPLDALAMKILKDLEGVARPTQLCALLPFFNGNQSDNFSISSTGKFYGRVMALILIVSSVFFCHDVLFASENYKLMVHSQGETEDINRTIETLFCIVSYTIIVASSVLNTSKHFRTIRDLSLLDGYLEAHGYTGSYSCRYLGSLLIFVSASVVVVAFYYIHFLSNIDVKRQCILMCIYGLQMLYSCVFAIYLRTVLMCLALRIEFLNARLEQFTQKDREQYLKDDWCELSNLIEILCKFRYITENMNSVTGVALLFFFGFSFYTVTNQSYLAFSTLTTPDQLRKEHDTIGLSCAWVIAETAIMTVICSSFDCLASEANTTSQILARVYGKSKEFQNIIDKFLTKSIKQEVQFTAYGFFAIDNSTLFKIFSAVTTYLVILIQFKQLEDSKLEEQEAV</sequence>
<reference evidence="10" key="3">
    <citation type="submission" date="2025-08" db="UniProtKB">
        <authorList>
            <consortium name="RefSeq"/>
        </authorList>
    </citation>
    <scope>IDENTIFICATION</scope>
    <source>
        <tissue evidence="10">Whole organism</tissue>
    </source>
</reference>
<keyword evidence="6 8" id="KW-0675">Receptor</keyword>
<keyword evidence="4 8" id="KW-1133">Transmembrane helix</keyword>
<keyword evidence="7 8" id="KW-0807">Transducer</keyword>
<evidence type="ECO:0000313" key="10">
    <source>
        <dbReference type="RefSeq" id="XP_017857786.1"/>
    </source>
</evidence>
<name>A0ABM1NS50_DROAR</name>
<comment type="function">
    <text evidence="8">Gustatory receptor which mediates acceptance or avoidance behavior, depending on its substrates.</text>
</comment>
<dbReference type="GeneID" id="108610293"/>
<protein>
    <recommendedName>
        <fullName evidence="8">Gustatory receptor</fullName>
    </recommendedName>
</protein>
<feature type="transmembrane region" description="Helical" evidence="8">
    <location>
        <begin position="111"/>
        <end position="130"/>
    </location>
</feature>
<feature type="transmembrane region" description="Helical" evidence="8">
    <location>
        <begin position="270"/>
        <end position="288"/>
    </location>
</feature>
<comment type="similarity">
    <text evidence="8">Belongs to the insect chemoreceptor superfamily. Gustatory receptor (GR) family.</text>
</comment>
<accession>A0ABM1NS50</accession>